<evidence type="ECO:0000313" key="2">
    <source>
        <dbReference type="Proteomes" id="UP000000332"/>
    </source>
</evidence>
<dbReference type="Proteomes" id="UP000000332">
    <property type="component" value="Chromosome"/>
</dbReference>
<keyword evidence="2" id="KW-1185">Reference proteome</keyword>
<accession>D8IF97</accession>
<sequence>MEIKDLAGLSEPLKKLVETISNAIGKLYEPTHIKRIAKAKSFKRDSELKDKLKEINEISNVVEKKEIVNINYYTDNVSLDNKPILERTYNRLLYQEIERTNNIDNIVIKVIEKLKDEEKVSDDPVNKDWSKKFFNIAENISDDYMQELWSRVLAGEIKQPNSFSLRTLETLKNISKEEAELFVKISKFLFYSINNEYFLFKNMTLLEKYNIKFLDILKLMDAGLFVSIERLFINLSENNTTILNNGYYFQIKLINGINIFDIKNNINSSQIPIYKVSEAGKEILKLVDEKCSNNDFFIDNIKYIKKNYWNVELILREVERIDFENGLIHTKNNNLINSI</sequence>
<dbReference type="Pfam" id="PF10987">
    <property type="entry name" value="DUF2806"/>
    <property type="match status" value="1"/>
</dbReference>
<dbReference type="AlphaFoldDB" id="D8IF97"/>
<dbReference type="eggNOG" id="ENOG5031NZV">
    <property type="taxonomic scope" value="Bacteria"/>
</dbReference>
<dbReference type="RefSeq" id="WP_013244769.1">
    <property type="nucleotide sequence ID" value="NC_014330.1"/>
</dbReference>
<evidence type="ECO:0000313" key="1">
    <source>
        <dbReference type="EMBL" id="ADK31820.1"/>
    </source>
</evidence>
<gene>
    <name evidence="1" type="ordered locus">BP951000_1841</name>
</gene>
<reference evidence="1 2" key="1">
    <citation type="journal article" date="2010" name="PLoS ONE">
        <title>The complete genome sequence of the pathogenic intestinal spirochete Brachyspira pilosicoli and comparison with other Brachyspira genomes.</title>
        <authorList>
            <person name="Wanchanthuek P."/>
            <person name="Bellgard M.I."/>
            <person name="La T."/>
            <person name="Ryan K."/>
            <person name="Moolhuijzen P."/>
            <person name="Chapman B."/>
            <person name="Black M."/>
            <person name="Schibeci D."/>
            <person name="Hunter A."/>
            <person name="Barrero R."/>
            <person name="Phillips N.D."/>
            <person name="Hampson D.J."/>
        </authorList>
    </citation>
    <scope>NUCLEOTIDE SEQUENCE [LARGE SCALE GENOMIC DNA]</scope>
    <source>
        <strain evidence="2">ATCC BAA-1826 / 95/1000</strain>
    </source>
</reference>
<dbReference type="EMBL" id="CP002025">
    <property type="protein sequence ID" value="ADK31820.1"/>
    <property type="molecule type" value="Genomic_DNA"/>
</dbReference>
<dbReference type="InterPro" id="IPR021254">
    <property type="entry name" value="DUF2806"/>
</dbReference>
<name>D8IF97_BRAP9</name>
<dbReference type="InParanoid" id="D8IF97"/>
<proteinExistence type="predicted"/>
<dbReference type="KEGG" id="bpo:BP951000_1841"/>
<organism evidence="1 2">
    <name type="scientific">Brachyspira pilosicoli (strain ATCC BAA-1826 / 95/1000)</name>
    <dbReference type="NCBI Taxonomy" id="759914"/>
    <lineage>
        <taxon>Bacteria</taxon>
        <taxon>Pseudomonadati</taxon>
        <taxon>Spirochaetota</taxon>
        <taxon>Spirochaetia</taxon>
        <taxon>Brachyspirales</taxon>
        <taxon>Brachyspiraceae</taxon>
        <taxon>Brachyspira</taxon>
    </lineage>
</organism>
<dbReference type="HOGENOM" id="CLU_067291_0_0_12"/>
<protein>
    <submittedName>
        <fullName evidence="1">Membrane-fusion protein</fullName>
    </submittedName>
</protein>
<dbReference type="GeneID" id="56440399"/>